<keyword evidence="2" id="KW-1185">Reference proteome</keyword>
<evidence type="ECO:0000313" key="1">
    <source>
        <dbReference type="EMBL" id="MBD8526008.1"/>
    </source>
</evidence>
<dbReference type="Proteomes" id="UP000613768">
    <property type="component" value="Unassembled WGS sequence"/>
</dbReference>
<protein>
    <recommendedName>
        <fullName evidence="3">Signal transduction histidine kinase</fullName>
    </recommendedName>
</protein>
<sequence length="353" mass="38986">MLEWLAFALVLTGLAVVVSVQVLRVEARRYVRRAAELIALREQAGVDALLWFELAKPVLQRMPIIGLRYRGEWYGSQVHGGWGDQQGERRQRRLQVGDMQLDIDWHLQPSRGERRPMREGVLAVFELLVEQSMMGKAQAVSAALAQQAELSLYLQHDVKNLAQWVLLATDQLLEADPSNLAEVAGLLRSSAEIARRKAEGLAKQLSDRQTPEPLLRELDLLSEAQIYAGFHGFHLELPSNGPRFRLAKLAVERCLDGLFAHLANWATGADIRVRLRPEAQGVCVSICVARLPPITIERLFEPLLSDAAGGMALFQARLAAQAAGGELIAALESNGIEYRLCLPLPSATSANEA</sequence>
<name>A0AAW3ZIV0_9GAMM</name>
<dbReference type="RefSeq" id="WP_192029427.1">
    <property type="nucleotide sequence ID" value="NZ_JACYTR010000015.1"/>
</dbReference>
<evidence type="ECO:0008006" key="3">
    <source>
        <dbReference type="Google" id="ProtNLM"/>
    </source>
</evidence>
<dbReference type="AlphaFoldDB" id="A0AAW3ZIV0"/>
<accession>A0AAW3ZIV0</accession>
<proteinExistence type="predicted"/>
<dbReference type="EMBL" id="JACYTR010000015">
    <property type="protein sequence ID" value="MBD8526008.1"/>
    <property type="molecule type" value="Genomic_DNA"/>
</dbReference>
<comment type="caution">
    <text evidence="1">The sequence shown here is derived from an EMBL/GenBank/DDBJ whole genome shotgun (WGS) entry which is preliminary data.</text>
</comment>
<evidence type="ECO:0000313" key="2">
    <source>
        <dbReference type="Proteomes" id="UP000613768"/>
    </source>
</evidence>
<reference evidence="1 2" key="1">
    <citation type="submission" date="2020-09" db="EMBL/GenBank/DDBJ databases">
        <title>Pseudoxanthomonas sp. CAU 1598 isolated from sand of Yaerae Beach.</title>
        <authorList>
            <person name="Kim W."/>
        </authorList>
    </citation>
    <scope>NUCLEOTIDE SEQUENCE [LARGE SCALE GENOMIC DNA]</scope>
    <source>
        <strain evidence="1 2">CAU 1598</strain>
    </source>
</reference>
<organism evidence="1 2">
    <name type="scientific">Pseudomarimonas arenosa</name>
    <dbReference type="NCBI Taxonomy" id="2774145"/>
    <lineage>
        <taxon>Bacteria</taxon>
        <taxon>Pseudomonadati</taxon>
        <taxon>Pseudomonadota</taxon>
        <taxon>Gammaproteobacteria</taxon>
        <taxon>Lysobacterales</taxon>
        <taxon>Lysobacteraceae</taxon>
        <taxon>Pseudomarimonas</taxon>
    </lineage>
</organism>
<gene>
    <name evidence="1" type="ORF">IFO71_09645</name>
</gene>